<proteinExistence type="predicted"/>
<name>U4TKL1_9LACO</name>
<sequence length="91" mass="10252">MSLLKDLIQGHPSQRFSRNAYRTTFTCAVIGAAIMLYRLTVSDRQLVQSPHIFATPQDGQLYLGMDGVLLILFLVSAGVIAYHLHRLKHKK</sequence>
<dbReference type="EMBL" id="KI271587">
    <property type="protein sequence ID" value="ERL65371.1"/>
    <property type="molecule type" value="Genomic_DNA"/>
</dbReference>
<keyword evidence="1" id="KW-1133">Transmembrane helix</keyword>
<dbReference type="HOGENOM" id="CLU_2423280_0_0_9"/>
<evidence type="ECO:0000313" key="2">
    <source>
        <dbReference type="EMBL" id="ERL65371.1"/>
    </source>
</evidence>
<feature type="transmembrane region" description="Helical" evidence="1">
    <location>
        <begin position="61"/>
        <end position="84"/>
    </location>
</feature>
<gene>
    <name evidence="2" type="ORF">L248_2770</name>
</gene>
<feature type="transmembrane region" description="Helical" evidence="1">
    <location>
        <begin position="20"/>
        <end position="41"/>
    </location>
</feature>
<organism evidence="2 3">
    <name type="scientific">Schleiferilactobacillus shenzhenensis LY-73</name>
    <dbReference type="NCBI Taxonomy" id="1231336"/>
    <lineage>
        <taxon>Bacteria</taxon>
        <taxon>Bacillati</taxon>
        <taxon>Bacillota</taxon>
        <taxon>Bacilli</taxon>
        <taxon>Lactobacillales</taxon>
        <taxon>Lactobacillaceae</taxon>
        <taxon>Schleiferilactobacillus</taxon>
    </lineage>
</organism>
<dbReference type="AlphaFoldDB" id="U4TKL1"/>
<keyword evidence="1" id="KW-0472">Membrane</keyword>
<keyword evidence="3" id="KW-1185">Reference proteome</keyword>
<evidence type="ECO:0000256" key="1">
    <source>
        <dbReference type="SAM" id="Phobius"/>
    </source>
</evidence>
<dbReference type="RefSeq" id="WP_022529357.1">
    <property type="nucleotide sequence ID" value="NZ_KI271587.1"/>
</dbReference>
<dbReference type="Proteomes" id="UP000030647">
    <property type="component" value="Unassembled WGS sequence"/>
</dbReference>
<reference evidence="3" key="1">
    <citation type="journal article" date="2013" name="Genome Announc.">
        <title>Whole-Genome Sequencing of Lactobacillus shenzhenensis Strain LY-73T.</title>
        <authorList>
            <person name="Lin Z."/>
            <person name="Liu Z."/>
            <person name="Yang R."/>
            <person name="Zou Y."/>
            <person name="Wan D."/>
            <person name="Chen J."/>
            <person name="Guo M."/>
            <person name="Zhao J."/>
            <person name="Fang C."/>
            <person name="Yang R."/>
            <person name="Liu F."/>
        </authorList>
    </citation>
    <scope>NUCLEOTIDE SEQUENCE [LARGE SCALE GENOMIC DNA]</scope>
    <source>
        <strain evidence="3">LY-73</strain>
    </source>
</reference>
<keyword evidence="1" id="KW-0812">Transmembrane</keyword>
<accession>U4TKL1</accession>
<protein>
    <submittedName>
        <fullName evidence="2">Uncharacterized protein</fullName>
    </submittedName>
</protein>
<evidence type="ECO:0000313" key="3">
    <source>
        <dbReference type="Proteomes" id="UP000030647"/>
    </source>
</evidence>